<dbReference type="Gene3D" id="3.40.50.2300">
    <property type="match status" value="2"/>
</dbReference>
<dbReference type="OrthoDB" id="628703at2"/>
<dbReference type="PANTHER" id="PTHR30146:SF144">
    <property type="entry name" value="LACI-FAMILY TRANSCRIPTION REGULATOR"/>
    <property type="match status" value="1"/>
</dbReference>
<sequence>MKKENSTQLYGVKEIARRADVSLATVDRVIHKRPGVSAKTRDKINKIIKELDYQPNLLARQLASGKTWRIATLIPKVSTETAYWEAPLNGIQQAETEIRQFGIKIEKYFFDQNDKASFVKQSELILKSGVDGILLAPSFIEESIRFTGICQQQKIPYVFINSDIPDRDSLCYIGPHLYRSGYLAGHLVSYLVTAQSKVLVLNISREIEYNHHIRRKEEGFRTYFKDNGRNNEIITVEIRNADHSAVKKSLAPLLEKHPDIGVIFVTNSKVAVVANYLETIGKGNVLLIGYDFIEDNITCLKNGSVDFLICQKPQEQGYRGVMTLYQHLAMGATPEKVYHMPIDILTRENYAFYKN</sequence>
<dbReference type="InterPro" id="IPR010982">
    <property type="entry name" value="Lambda_DNA-bd_dom_sf"/>
</dbReference>
<evidence type="ECO:0000256" key="2">
    <source>
        <dbReference type="ARBA" id="ARBA00023125"/>
    </source>
</evidence>
<dbReference type="RefSeq" id="WP_146857516.1">
    <property type="nucleotide sequence ID" value="NZ_BKAU01000001.1"/>
</dbReference>
<organism evidence="5 6">
    <name type="scientific">Chitinophaga cymbidii</name>
    <dbReference type="NCBI Taxonomy" id="1096750"/>
    <lineage>
        <taxon>Bacteria</taxon>
        <taxon>Pseudomonadati</taxon>
        <taxon>Bacteroidota</taxon>
        <taxon>Chitinophagia</taxon>
        <taxon>Chitinophagales</taxon>
        <taxon>Chitinophagaceae</taxon>
        <taxon>Chitinophaga</taxon>
    </lineage>
</organism>
<keyword evidence="3" id="KW-0804">Transcription</keyword>
<reference evidence="5 6" key="1">
    <citation type="submission" date="2019-07" db="EMBL/GenBank/DDBJ databases">
        <title>Whole genome shotgun sequence of Chitinophaga cymbidii NBRC 109752.</title>
        <authorList>
            <person name="Hosoyama A."/>
            <person name="Uohara A."/>
            <person name="Ohji S."/>
            <person name="Ichikawa N."/>
        </authorList>
    </citation>
    <scope>NUCLEOTIDE SEQUENCE [LARGE SCALE GENOMIC DNA]</scope>
    <source>
        <strain evidence="5 6">NBRC 109752</strain>
    </source>
</reference>
<dbReference type="GO" id="GO:0000976">
    <property type="term" value="F:transcription cis-regulatory region binding"/>
    <property type="evidence" value="ECO:0007669"/>
    <property type="project" value="TreeGrafter"/>
</dbReference>
<dbReference type="Pfam" id="PF00356">
    <property type="entry name" value="LacI"/>
    <property type="match status" value="1"/>
</dbReference>
<name>A0A512RE81_9BACT</name>
<dbReference type="Proteomes" id="UP000321436">
    <property type="component" value="Unassembled WGS sequence"/>
</dbReference>
<keyword evidence="2" id="KW-0238">DNA-binding</keyword>
<dbReference type="InterPro" id="IPR025997">
    <property type="entry name" value="SBP_2_dom"/>
</dbReference>
<dbReference type="Gene3D" id="1.10.260.40">
    <property type="entry name" value="lambda repressor-like DNA-binding domains"/>
    <property type="match status" value="1"/>
</dbReference>
<comment type="caution">
    <text evidence="5">The sequence shown here is derived from an EMBL/GenBank/DDBJ whole genome shotgun (WGS) entry which is preliminary data.</text>
</comment>
<dbReference type="EMBL" id="BKAU01000001">
    <property type="protein sequence ID" value="GEP94016.1"/>
    <property type="molecule type" value="Genomic_DNA"/>
</dbReference>
<dbReference type="CDD" id="cd06307">
    <property type="entry name" value="PBP1_sugar_binding"/>
    <property type="match status" value="1"/>
</dbReference>
<accession>A0A512RE81</accession>
<evidence type="ECO:0000256" key="1">
    <source>
        <dbReference type="ARBA" id="ARBA00023015"/>
    </source>
</evidence>
<protein>
    <submittedName>
        <fullName evidence="5">Transcriptional regulator</fullName>
    </submittedName>
</protein>
<evidence type="ECO:0000256" key="3">
    <source>
        <dbReference type="ARBA" id="ARBA00023163"/>
    </source>
</evidence>
<proteinExistence type="predicted"/>
<keyword evidence="1" id="KW-0805">Transcription regulation</keyword>
<dbReference type="GO" id="GO:0003700">
    <property type="term" value="F:DNA-binding transcription factor activity"/>
    <property type="evidence" value="ECO:0007669"/>
    <property type="project" value="TreeGrafter"/>
</dbReference>
<dbReference type="Pfam" id="PF13407">
    <property type="entry name" value="Peripla_BP_4"/>
    <property type="match status" value="1"/>
</dbReference>
<dbReference type="SMART" id="SM00354">
    <property type="entry name" value="HTH_LACI"/>
    <property type="match status" value="1"/>
</dbReference>
<dbReference type="SUPFAM" id="SSF53822">
    <property type="entry name" value="Periplasmic binding protein-like I"/>
    <property type="match status" value="1"/>
</dbReference>
<dbReference type="CDD" id="cd01392">
    <property type="entry name" value="HTH_LacI"/>
    <property type="match status" value="1"/>
</dbReference>
<dbReference type="PROSITE" id="PS50932">
    <property type="entry name" value="HTH_LACI_2"/>
    <property type="match status" value="1"/>
</dbReference>
<dbReference type="AlphaFoldDB" id="A0A512RE81"/>
<dbReference type="PROSITE" id="PS00356">
    <property type="entry name" value="HTH_LACI_1"/>
    <property type="match status" value="1"/>
</dbReference>
<dbReference type="SUPFAM" id="SSF47413">
    <property type="entry name" value="lambda repressor-like DNA-binding domains"/>
    <property type="match status" value="1"/>
</dbReference>
<evidence type="ECO:0000259" key="4">
    <source>
        <dbReference type="PROSITE" id="PS50932"/>
    </source>
</evidence>
<evidence type="ECO:0000313" key="5">
    <source>
        <dbReference type="EMBL" id="GEP94016.1"/>
    </source>
</evidence>
<dbReference type="InterPro" id="IPR000843">
    <property type="entry name" value="HTH_LacI"/>
</dbReference>
<gene>
    <name evidence="5" type="ORF">CCY01nite_02760</name>
</gene>
<keyword evidence="6" id="KW-1185">Reference proteome</keyword>
<feature type="domain" description="HTH lacI-type" evidence="4">
    <location>
        <begin position="13"/>
        <end position="64"/>
    </location>
</feature>
<dbReference type="InterPro" id="IPR028082">
    <property type="entry name" value="Peripla_BP_I"/>
</dbReference>
<dbReference type="PANTHER" id="PTHR30146">
    <property type="entry name" value="LACI-RELATED TRANSCRIPTIONAL REPRESSOR"/>
    <property type="match status" value="1"/>
</dbReference>
<evidence type="ECO:0000313" key="6">
    <source>
        <dbReference type="Proteomes" id="UP000321436"/>
    </source>
</evidence>